<feature type="domain" description="PAC" evidence="20">
    <location>
        <begin position="775"/>
        <end position="825"/>
    </location>
</feature>
<feature type="transmembrane region" description="Helical" evidence="16">
    <location>
        <begin position="357"/>
        <end position="375"/>
    </location>
</feature>
<dbReference type="PANTHER" id="PTHR43065:SF49">
    <property type="entry name" value="HISTIDINE KINASE"/>
    <property type="match status" value="1"/>
</dbReference>
<dbReference type="SUPFAM" id="SSF55785">
    <property type="entry name" value="PYP-like sensor domain (PAS domain)"/>
    <property type="match status" value="3"/>
</dbReference>
<feature type="modified residue" description="4-aspartylphosphate" evidence="13">
    <location>
        <position position="1130"/>
    </location>
</feature>
<keyword evidence="11 16" id="KW-1133">Transmembrane helix</keyword>
<accession>A0ABR7UM64</accession>
<evidence type="ECO:0000256" key="8">
    <source>
        <dbReference type="ARBA" id="ARBA00022741"/>
    </source>
</evidence>
<evidence type="ECO:0000256" key="6">
    <source>
        <dbReference type="ARBA" id="ARBA00022679"/>
    </source>
</evidence>
<dbReference type="SMART" id="SM00091">
    <property type="entry name" value="PAS"/>
    <property type="match status" value="3"/>
</dbReference>
<dbReference type="PROSITE" id="PS50113">
    <property type="entry name" value="PAC"/>
    <property type="match status" value="2"/>
</dbReference>
<dbReference type="Gene3D" id="1.10.287.130">
    <property type="match status" value="1"/>
</dbReference>
<keyword evidence="4" id="KW-1003">Cell membrane</keyword>
<dbReference type="Gene3D" id="3.30.565.10">
    <property type="entry name" value="Histidine kinase-like ATPase, C-terminal domain"/>
    <property type="match status" value="1"/>
</dbReference>
<comment type="caution">
    <text evidence="22">The sequence shown here is derived from an EMBL/GenBank/DDBJ whole genome shotgun (WGS) entry which is preliminary data.</text>
</comment>
<evidence type="ECO:0000256" key="12">
    <source>
        <dbReference type="ARBA" id="ARBA00023012"/>
    </source>
</evidence>
<dbReference type="SUPFAM" id="SSF47384">
    <property type="entry name" value="Homodimeric domain of signal transducing histidine kinase"/>
    <property type="match status" value="1"/>
</dbReference>
<dbReference type="PRINTS" id="PR00344">
    <property type="entry name" value="BCTRLSENSOR"/>
</dbReference>
<dbReference type="InterPro" id="IPR001610">
    <property type="entry name" value="PAC"/>
</dbReference>
<dbReference type="InterPro" id="IPR003660">
    <property type="entry name" value="HAMP_dom"/>
</dbReference>
<evidence type="ECO:0000259" key="18">
    <source>
        <dbReference type="PROSITE" id="PS50110"/>
    </source>
</evidence>
<dbReference type="InterPro" id="IPR000014">
    <property type="entry name" value="PAS"/>
</dbReference>
<feature type="compositionally biased region" description="Basic and acidic residues" evidence="15">
    <location>
        <begin position="18"/>
        <end position="27"/>
    </location>
</feature>
<evidence type="ECO:0000256" key="13">
    <source>
        <dbReference type="PROSITE-ProRule" id="PRU00169"/>
    </source>
</evidence>
<dbReference type="Pfam" id="PF21623">
    <property type="entry name" value="HK_sensor_dom_bact"/>
    <property type="match status" value="1"/>
</dbReference>
<evidence type="ECO:0000256" key="5">
    <source>
        <dbReference type="ARBA" id="ARBA00022553"/>
    </source>
</evidence>
<dbReference type="InterPro" id="IPR000700">
    <property type="entry name" value="PAS-assoc_C"/>
</dbReference>
<dbReference type="SMART" id="SM00388">
    <property type="entry name" value="HisKA"/>
    <property type="match status" value="1"/>
</dbReference>
<evidence type="ECO:0000313" key="22">
    <source>
        <dbReference type="EMBL" id="MBC9984527.1"/>
    </source>
</evidence>
<dbReference type="Pfam" id="PF00989">
    <property type="entry name" value="PAS"/>
    <property type="match status" value="2"/>
</dbReference>
<evidence type="ECO:0000256" key="2">
    <source>
        <dbReference type="ARBA" id="ARBA00004651"/>
    </source>
</evidence>
<evidence type="ECO:0000256" key="14">
    <source>
        <dbReference type="SAM" id="Coils"/>
    </source>
</evidence>
<dbReference type="InterPro" id="IPR048760">
    <property type="entry name" value="VP0354-like_sensor_dom"/>
</dbReference>
<dbReference type="InterPro" id="IPR029151">
    <property type="entry name" value="Sensor-like_sf"/>
</dbReference>
<evidence type="ECO:0000313" key="23">
    <source>
        <dbReference type="Proteomes" id="UP000639516"/>
    </source>
</evidence>
<comment type="subcellular location">
    <subcellularLocation>
        <location evidence="2">Cell membrane</location>
        <topology evidence="2">Multi-pass membrane protein</topology>
    </subcellularLocation>
</comment>
<reference evidence="22 23" key="1">
    <citation type="journal article" date="2020" name="Arch. Microbiol.">
        <title>Bradyrhizobium campsiandrae sp. nov., a nitrogen-fixing bacterial strain isolated from a native leguminous tree from the Amazon adapted to flooded conditions.</title>
        <authorList>
            <person name="Cabral Michel D."/>
            <person name="Martins da Costa E."/>
            <person name="Azarias Guimaraes A."/>
            <person name="Soares de Carvalho T."/>
            <person name="Santos de Castro Caputo P."/>
            <person name="Willems A."/>
            <person name="de Souza Moreira F.M."/>
        </authorList>
    </citation>
    <scope>NUCLEOTIDE SEQUENCE [LARGE SCALE GENOMIC DNA]</scope>
    <source>
        <strain evidence="23">INPA 384B</strain>
    </source>
</reference>
<proteinExistence type="predicted"/>
<keyword evidence="7 16" id="KW-0812">Transmembrane</keyword>
<feature type="domain" description="PAS" evidence="19">
    <location>
        <begin position="449"/>
        <end position="519"/>
    </location>
</feature>
<evidence type="ECO:0000256" key="15">
    <source>
        <dbReference type="SAM" id="MobiDB-lite"/>
    </source>
</evidence>
<protein>
    <recommendedName>
        <fullName evidence="3">histidine kinase</fullName>
        <ecNumber evidence="3">2.7.13.3</ecNumber>
    </recommendedName>
</protein>
<keyword evidence="12" id="KW-0902">Two-component regulatory system</keyword>
<evidence type="ECO:0000259" key="21">
    <source>
        <dbReference type="PROSITE" id="PS50885"/>
    </source>
</evidence>
<evidence type="ECO:0000256" key="1">
    <source>
        <dbReference type="ARBA" id="ARBA00000085"/>
    </source>
</evidence>
<dbReference type="SUPFAM" id="SSF103190">
    <property type="entry name" value="Sensory domain-like"/>
    <property type="match status" value="1"/>
</dbReference>
<name>A0ABR7UM64_9BRAD</name>
<feature type="region of interest" description="Disordered" evidence="15">
    <location>
        <begin position="1"/>
        <end position="27"/>
    </location>
</feature>
<dbReference type="PROSITE" id="PS50112">
    <property type="entry name" value="PAS"/>
    <property type="match status" value="3"/>
</dbReference>
<dbReference type="Gene3D" id="3.30.450.20">
    <property type="entry name" value="PAS domain"/>
    <property type="match status" value="4"/>
</dbReference>
<dbReference type="SUPFAM" id="SSF52172">
    <property type="entry name" value="CheY-like"/>
    <property type="match status" value="1"/>
</dbReference>
<dbReference type="InterPro" id="IPR013767">
    <property type="entry name" value="PAS_fold"/>
</dbReference>
<evidence type="ECO:0000256" key="4">
    <source>
        <dbReference type="ARBA" id="ARBA00022475"/>
    </source>
</evidence>
<dbReference type="CDD" id="cd06225">
    <property type="entry name" value="HAMP"/>
    <property type="match status" value="1"/>
</dbReference>
<dbReference type="SMART" id="SM00448">
    <property type="entry name" value="REC"/>
    <property type="match status" value="1"/>
</dbReference>
<evidence type="ECO:0000256" key="9">
    <source>
        <dbReference type="ARBA" id="ARBA00022777"/>
    </source>
</evidence>
<dbReference type="PROSITE" id="PS50109">
    <property type="entry name" value="HIS_KIN"/>
    <property type="match status" value="1"/>
</dbReference>
<dbReference type="SMART" id="SM00304">
    <property type="entry name" value="HAMP"/>
    <property type="match status" value="1"/>
</dbReference>
<organism evidence="22 23">
    <name type="scientific">Bradyrhizobium campsiandrae</name>
    <dbReference type="NCBI Taxonomy" id="1729892"/>
    <lineage>
        <taxon>Bacteria</taxon>
        <taxon>Pseudomonadati</taxon>
        <taxon>Pseudomonadota</taxon>
        <taxon>Alphaproteobacteria</taxon>
        <taxon>Hyphomicrobiales</taxon>
        <taxon>Nitrobacteraceae</taxon>
        <taxon>Bradyrhizobium</taxon>
    </lineage>
</organism>
<dbReference type="CDD" id="cd00130">
    <property type="entry name" value="PAS"/>
    <property type="match status" value="3"/>
</dbReference>
<dbReference type="Pfam" id="PF02518">
    <property type="entry name" value="HATPase_c"/>
    <property type="match status" value="1"/>
</dbReference>
<keyword evidence="6" id="KW-0808">Transferase</keyword>
<keyword evidence="9" id="KW-0418">Kinase</keyword>
<dbReference type="InterPro" id="IPR036890">
    <property type="entry name" value="HATPase_C_sf"/>
</dbReference>
<dbReference type="InterPro" id="IPR036097">
    <property type="entry name" value="HisK_dim/P_sf"/>
</dbReference>
<feature type="transmembrane region" description="Helical" evidence="16">
    <location>
        <begin position="33"/>
        <end position="57"/>
    </location>
</feature>
<feature type="domain" description="Response regulatory" evidence="18">
    <location>
        <begin position="1080"/>
        <end position="1196"/>
    </location>
</feature>
<dbReference type="InterPro" id="IPR005467">
    <property type="entry name" value="His_kinase_dom"/>
</dbReference>
<keyword evidence="5 13" id="KW-0597">Phosphoprotein</keyword>
<comment type="catalytic activity">
    <reaction evidence="1">
        <text>ATP + protein L-histidine = ADP + protein N-phospho-L-histidine.</text>
        <dbReference type="EC" id="2.7.13.3"/>
    </reaction>
</comment>
<dbReference type="InterPro" id="IPR001789">
    <property type="entry name" value="Sig_transdc_resp-reg_receiver"/>
</dbReference>
<dbReference type="InterPro" id="IPR013655">
    <property type="entry name" value="PAS_fold_3"/>
</dbReference>
<sequence length="1198" mass="130323">MSMPAADDGSPSAARGQNRRDHPRDPARIPVTLATRLAVAMILLVAVTVAAVGWLGYRNITQAVIPRVLERVEAQSRLLASNLESYVAGARGDLTGYRSAAAINGLIRAHIGGGIDALDGVSEQTWRDRIAARLAAEIEAKPSYGQFRIIGVDDDQRELVRVDRSGPNGTARIIPNSELEHKSDRAYFRETIRLAPGEIYVSPIDLATQRGGTTELHIPTLRVATPLFAPDGKPFGIIIANIDMRPALDRVRSTASSGGEIFVVNARGDYLVHPDRAREFGSLRGRPTNWRDDFPFFAAMAGIRDASTRLTTDESGRTSGAAMAPALLADADWVAIIETIPPAVFGRVPAAIQKTSLLVGMLAVLAAALLAVLFARSLTHPIARLTAAVEAIGNGQPADIPVDAPGETGALARAFARMVEETRTKAAALEREVEEHRRTEAARSHHAARELLFSAAVESSDDAIVMQSLDAIITGWNPAAERLYGYQASEAIGQSTAIIVPPDRREQGRDYLARISRGQPIERFETVRLRKDGTPVEISLSLSPIRGPSGEIIGVSGSARSLTDGRRAERALQQQLEERRQLFDTSQDLIMIMNSHGEIVQISPSCETILGYRPDEMIGHTGIDFIHPDHLEQSREEMRELRRGGHPKLADTRCIHKDGREVWLSWLGSWSDRVKRFFFVGRDMTEARLAAVSLRDSEQLARNIVETALDAFVQTDHVGTILIWNSQAEKLFGWPRHEAIGRNALNLFIAPSEREGALARVQLFLESGEQTLPSPRRELLVRRRDGKEFTAELSATALRQREGVFLNSFYRDLTEKIASEERIRHAEKMEAVGQLTGGVAHDFNNILTVITGTIEILADAVAKDPGLAAITKMIDEAAGRGAELTQHLLAFARKQPLQPREIDINSLIIDTAKLLRPTLGEQIQIESVFEDESCVAVVDPNQLTTAILNLALNARDAMPGGGKLIVETGAAYLDEVYASANDVPPGHYVLIAVSDTGTGIPSHMLPRVFDPFFTSKGPGKGTGLGLSMVYGFIKQSAGHIKIYSEEGHGTTIKMYLPPGKTPTAVGDGVTPVAVEGGHETILVVEDDRLVREYVLAQLHSLGYVTLQAANAAEALAIVAAGEPFDLLFTDVIMPGKMNGRQLADEVLKTRPGLRVVYTSGYTENAIIHHGRLDSGVLLLAKPYRKSDLARIIRKALGG</sequence>
<feature type="domain" description="PAS" evidence="19">
    <location>
        <begin position="697"/>
        <end position="768"/>
    </location>
</feature>
<keyword evidence="16" id="KW-0472">Membrane</keyword>
<dbReference type="SUPFAM" id="SSF55874">
    <property type="entry name" value="ATPase domain of HSP90 chaperone/DNA topoisomerase II/histidine kinase"/>
    <property type="match status" value="1"/>
</dbReference>
<dbReference type="Pfam" id="PF00672">
    <property type="entry name" value="HAMP"/>
    <property type="match status" value="1"/>
</dbReference>
<dbReference type="EMBL" id="JAATTO010000121">
    <property type="protein sequence ID" value="MBC9984527.1"/>
    <property type="molecule type" value="Genomic_DNA"/>
</dbReference>
<dbReference type="EC" id="2.7.13.3" evidence="3"/>
<dbReference type="PROSITE" id="PS50110">
    <property type="entry name" value="RESPONSE_REGULATORY"/>
    <property type="match status" value="1"/>
</dbReference>
<evidence type="ECO:0000259" key="20">
    <source>
        <dbReference type="PROSITE" id="PS50113"/>
    </source>
</evidence>
<evidence type="ECO:0000256" key="16">
    <source>
        <dbReference type="SAM" id="Phobius"/>
    </source>
</evidence>
<dbReference type="InterPro" id="IPR011006">
    <property type="entry name" value="CheY-like_superfamily"/>
</dbReference>
<dbReference type="Pfam" id="PF00512">
    <property type="entry name" value="HisKA"/>
    <property type="match status" value="1"/>
</dbReference>
<dbReference type="Pfam" id="PF08447">
    <property type="entry name" value="PAS_3"/>
    <property type="match status" value="1"/>
</dbReference>
<dbReference type="InterPro" id="IPR003661">
    <property type="entry name" value="HisK_dim/P_dom"/>
</dbReference>
<feature type="domain" description="PAC" evidence="20">
    <location>
        <begin position="522"/>
        <end position="574"/>
    </location>
</feature>
<keyword evidence="8" id="KW-0547">Nucleotide-binding</keyword>
<dbReference type="PANTHER" id="PTHR43065">
    <property type="entry name" value="SENSOR HISTIDINE KINASE"/>
    <property type="match status" value="1"/>
</dbReference>
<feature type="coiled-coil region" evidence="14">
    <location>
        <begin position="412"/>
        <end position="439"/>
    </location>
</feature>
<dbReference type="NCBIfam" id="TIGR00229">
    <property type="entry name" value="sensory_box"/>
    <property type="match status" value="3"/>
</dbReference>
<dbReference type="InterPro" id="IPR035965">
    <property type="entry name" value="PAS-like_dom_sf"/>
</dbReference>
<dbReference type="SMART" id="SM00387">
    <property type="entry name" value="HATPase_c"/>
    <property type="match status" value="1"/>
</dbReference>
<evidence type="ECO:0000256" key="3">
    <source>
        <dbReference type="ARBA" id="ARBA00012438"/>
    </source>
</evidence>
<dbReference type="CDD" id="cd00082">
    <property type="entry name" value="HisKA"/>
    <property type="match status" value="1"/>
</dbReference>
<dbReference type="Proteomes" id="UP000639516">
    <property type="component" value="Unassembled WGS sequence"/>
</dbReference>
<dbReference type="SMART" id="SM00086">
    <property type="entry name" value="PAC"/>
    <property type="match status" value="3"/>
</dbReference>
<dbReference type="InterPro" id="IPR004358">
    <property type="entry name" value="Sig_transdc_His_kin-like_C"/>
</dbReference>
<dbReference type="Gene3D" id="6.10.340.10">
    <property type="match status" value="1"/>
</dbReference>
<evidence type="ECO:0000259" key="17">
    <source>
        <dbReference type="PROSITE" id="PS50109"/>
    </source>
</evidence>
<feature type="domain" description="Histidine kinase" evidence="17">
    <location>
        <begin position="838"/>
        <end position="1060"/>
    </location>
</feature>
<evidence type="ECO:0000256" key="10">
    <source>
        <dbReference type="ARBA" id="ARBA00022840"/>
    </source>
</evidence>
<dbReference type="PROSITE" id="PS50885">
    <property type="entry name" value="HAMP"/>
    <property type="match status" value="1"/>
</dbReference>
<feature type="domain" description="PAS" evidence="19">
    <location>
        <begin position="575"/>
        <end position="645"/>
    </location>
</feature>
<keyword evidence="10" id="KW-0067">ATP-binding</keyword>
<dbReference type="CDD" id="cd18774">
    <property type="entry name" value="PDC2_HK_sensor"/>
    <property type="match status" value="1"/>
</dbReference>
<evidence type="ECO:0000256" key="11">
    <source>
        <dbReference type="ARBA" id="ARBA00022989"/>
    </source>
</evidence>
<keyword evidence="14" id="KW-0175">Coiled coil</keyword>
<gene>
    <name evidence="22" type="ORF">HA482_40845</name>
</gene>
<dbReference type="Pfam" id="PF00072">
    <property type="entry name" value="Response_reg"/>
    <property type="match status" value="1"/>
</dbReference>
<feature type="domain" description="HAMP" evidence="21">
    <location>
        <begin position="376"/>
        <end position="427"/>
    </location>
</feature>
<evidence type="ECO:0000256" key="7">
    <source>
        <dbReference type="ARBA" id="ARBA00022692"/>
    </source>
</evidence>
<dbReference type="Gene3D" id="3.40.50.2300">
    <property type="match status" value="1"/>
</dbReference>
<dbReference type="InterPro" id="IPR003594">
    <property type="entry name" value="HATPase_dom"/>
</dbReference>
<keyword evidence="23" id="KW-1185">Reference proteome</keyword>
<evidence type="ECO:0000259" key="19">
    <source>
        <dbReference type="PROSITE" id="PS50112"/>
    </source>
</evidence>
<dbReference type="RefSeq" id="WP_188106486.1">
    <property type="nucleotide sequence ID" value="NZ_JAANIH010000058.1"/>
</dbReference>